<dbReference type="Proteomes" id="UP001164539">
    <property type="component" value="Chromosome 5"/>
</dbReference>
<comment type="caution">
    <text evidence="1">The sequence shown here is derived from an EMBL/GenBank/DDBJ whole genome shotgun (WGS) entry which is preliminary data.</text>
</comment>
<dbReference type="EMBL" id="CM051398">
    <property type="protein sequence ID" value="KAJ4717812.1"/>
    <property type="molecule type" value="Genomic_DNA"/>
</dbReference>
<gene>
    <name evidence="1" type="ORF">OWV82_009584</name>
</gene>
<evidence type="ECO:0000313" key="1">
    <source>
        <dbReference type="EMBL" id="KAJ4717812.1"/>
    </source>
</evidence>
<sequence>MLSISREWKRLVNATHNRRINYLSMAGSTALPSTLFTQTSSISFPFHKIPCKFSSPSSIFDVEKRVLARCWAKKKISFVDQILDYIEGGPKLRKWYGAPDLRPRDASDEIDEEEEDEFPEEARDAVLVTNGDSEIGQMVILSLIVKRTRIKALVKDKRNAMESFGTYVESMAGDTGNKTFLKKALRGVRAIICPSDGLKVQNTCFSLAKHTKKDLLVSQEGFISNVGSLKGVQHVILLSQLSVYGGSGGIQALMKGNARKLAEQDEATLIASGIPYTIIRAGMLQNTPGGKGFRFEQGCATNGSLSKEDAASICVEALDSTPKKGLIFEVANGEEKVSDWKELFTRLMEKTEQ</sequence>
<protein>
    <submittedName>
        <fullName evidence="1">NAD(P)-binding Rossmann-fold superfamily protein</fullName>
    </submittedName>
</protein>
<name>A0ACC1Y3S8_MELAZ</name>
<reference evidence="1 2" key="1">
    <citation type="journal article" date="2023" name="Science">
        <title>Complex scaffold remodeling in plant triterpene biosynthesis.</title>
        <authorList>
            <person name="De La Pena R."/>
            <person name="Hodgson H."/>
            <person name="Liu J.C."/>
            <person name="Stephenson M.J."/>
            <person name="Martin A.C."/>
            <person name="Owen C."/>
            <person name="Harkess A."/>
            <person name="Leebens-Mack J."/>
            <person name="Jimenez L.E."/>
            <person name="Osbourn A."/>
            <person name="Sattely E.S."/>
        </authorList>
    </citation>
    <scope>NUCLEOTIDE SEQUENCE [LARGE SCALE GENOMIC DNA]</scope>
    <source>
        <strain evidence="2">cv. JPN11</strain>
        <tissue evidence="1">Leaf</tissue>
    </source>
</reference>
<keyword evidence="2" id="KW-1185">Reference proteome</keyword>
<proteinExistence type="predicted"/>
<organism evidence="1 2">
    <name type="scientific">Melia azedarach</name>
    <name type="common">Chinaberry tree</name>
    <dbReference type="NCBI Taxonomy" id="155640"/>
    <lineage>
        <taxon>Eukaryota</taxon>
        <taxon>Viridiplantae</taxon>
        <taxon>Streptophyta</taxon>
        <taxon>Embryophyta</taxon>
        <taxon>Tracheophyta</taxon>
        <taxon>Spermatophyta</taxon>
        <taxon>Magnoliopsida</taxon>
        <taxon>eudicotyledons</taxon>
        <taxon>Gunneridae</taxon>
        <taxon>Pentapetalae</taxon>
        <taxon>rosids</taxon>
        <taxon>malvids</taxon>
        <taxon>Sapindales</taxon>
        <taxon>Meliaceae</taxon>
        <taxon>Melia</taxon>
    </lineage>
</organism>
<evidence type="ECO:0000313" key="2">
    <source>
        <dbReference type="Proteomes" id="UP001164539"/>
    </source>
</evidence>
<accession>A0ACC1Y3S8</accession>